<gene>
    <name evidence="3" type="primary">LOC106115881</name>
</gene>
<dbReference type="GeneID" id="106115881"/>
<dbReference type="Proteomes" id="UP000694872">
    <property type="component" value="Unplaced"/>
</dbReference>
<dbReference type="RefSeq" id="XP_013164959.1">
    <property type="nucleotide sequence ID" value="XM_013309505.1"/>
</dbReference>
<feature type="domain" description="DUF4042" evidence="2">
    <location>
        <begin position="367"/>
        <end position="551"/>
    </location>
</feature>
<evidence type="ECO:0000256" key="1">
    <source>
        <dbReference type="ARBA" id="ARBA00015263"/>
    </source>
</evidence>
<organism evidence="3">
    <name type="scientific">Papilio xuthus</name>
    <name type="common">Asian swallowtail butterfly</name>
    <dbReference type="NCBI Taxonomy" id="66420"/>
    <lineage>
        <taxon>Eukaryota</taxon>
        <taxon>Metazoa</taxon>
        <taxon>Ecdysozoa</taxon>
        <taxon>Arthropoda</taxon>
        <taxon>Hexapoda</taxon>
        <taxon>Insecta</taxon>
        <taxon>Pterygota</taxon>
        <taxon>Neoptera</taxon>
        <taxon>Endopterygota</taxon>
        <taxon>Lepidoptera</taxon>
        <taxon>Glossata</taxon>
        <taxon>Ditrysia</taxon>
        <taxon>Papilionoidea</taxon>
        <taxon>Papilionidae</taxon>
        <taxon>Papilioninae</taxon>
        <taxon>Papilio</taxon>
    </lineage>
</organism>
<dbReference type="SUPFAM" id="SSF48371">
    <property type="entry name" value="ARM repeat"/>
    <property type="match status" value="2"/>
</dbReference>
<evidence type="ECO:0000259" key="2">
    <source>
        <dbReference type="Pfam" id="PF13251"/>
    </source>
</evidence>
<dbReference type="InterPro" id="IPR052107">
    <property type="entry name" value="HEAT6"/>
</dbReference>
<dbReference type="PANTHER" id="PTHR13366">
    <property type="entry name" value="MALARIA ANTIGEN-RELATED"/>
    <property type="match status" value="1"/>
</dbReference>
<protein>
    <recommendedName>
        <fullName evidence="1">HEAT repeat-containing protein 6</fullName>
    </recommendedName>
</protein>
<evidence type="ECO:0000313" key="3">
    <source>
        <dbReference type="RefSeq" id="XP_013164959.1"/>
    </source>
</evidence>
<dbReference type="Gene3D" id="1.25.10.10">
    <property type="entry name" value="Leucine-rich Repeat Variant"/>
    <property type="match status" value="3"/>
</dbReference>
<dbReference type="InterPro" id="IPR011989">
    <property type="entry name" value="ARM-like"/>
</dbReference>
<dbReference type="InterPro" id="IPR025283">
    <property type="entry name" value="DUF4042"/>
</dbReference>
<dbReference type="PANTHER" id="PTHR13366:SF0">
    <property type="entry name" value="HEAT REPEAT-CONTAINING PROTEIN 6"/>
    <property type="match status" value="1"/>
</dbReference>
<dbReference type="AlphaFoldDB" id="A0AAJ7E6H0"/>
<dbReference type="KEGG" id="pxu:106115881"/>
<sequence>MVNPPRAINEIVQQLHKALSSEKRNVEEVQTLIDEFINITFTRNENEYFEIHRNIEQLTRHICDGIIPCNEILTSKASSLLHKLFTKTNHEFSEELWEILTVWRIVSIQFCSGNVLTDVLFHTHDSLPKRTYLLAKHAESLLGSEGLFIKILKDLISNQENWNIDVVKTPVLLVRIISHLTVYLHQNPKQYTANINKQLIVETLMEFLMNGVPKECDFFYNMALEPALRTLCHLLYHNPDLHFPLSDAISIARHFILYGLSIRYTKPDKLTPIEHANVIEPVKITPNAGKKQKLRKPRNNAIENLKKEASDPSVMKDVDQFNTDSAYEPINKKFLDPPQFVECAETCTNFSFDLKYRPEVIDFKTVIRQYAAKLFLVIIKIKGKREIFPYWWKFMPNNCEPEYWFNTENGKKSLIFCAISDPSPKGRTGALGVVLTLLSGSRPYLAQAETSTRVNESVVPFPVTLGYMLTCIHIGLINVLTIEKCESVTIMALKCTAALAQATPYHKLQPGLIEALIKCTKTFLKRKDINIQLGSLVAIGSMISVDPKVDEILRVLRDEEPGGNPEDAKAVVPNGHNCADFEESYPDEDVVVTIERQPHLLKEKYEESLRVTSWVIGVCFKNFGIVFHKGQIMNCSLPPVPVILETLQVLSAIAFHYLGELLRPHLVMMTELLSDLLRINHPDLTLQCAKTISVIADGMQKLERTELALSIQENLCVWEKLLNPLCRVLQSQENPNAKAVVCDCIANIGEKCFKEMMRPQQMLCCALLMGSCCDSHPAVRAAAVRALAMAVMYRTLREDICFVSDCAENILRALEEPTLQVRTKAAWALANLSDALVLNMEVPELDRISDDLLVRLMEASVFSAIDNDKVKMNAMRAIGNLLRILTRENLEQNLTLKPLFETAITRLMGCATHVASMKVRWNACYALGNVLKNEYLYTCFQGWQAEVLQTLCKLAQISKNIKVRITAAVALRSCARRWQVGEQLPALWRGLAEALDSAAHLDDFSEYKHKDNLAEQLCVTISHICCLLQPSDLADILDPLTYHGETAKRMFAEVYHKLLPEDISCFKILQASKYVNMDLVPQNELQARALNLLKNMFLLEL</sequence>
<proteinExistence type="predicted"/>
<accession>A0AAJ7E6H0</accession>
<name>A0AAJ7E6H0_PAPXU</name>
<dbReference type="InterPro" id="IPR016024">
    <property type="entry name" value="ARM-type_fold"/>
</dbReference>
<dbReference type="Pfam" id="PF13251">
    <property type="entry name" value="DUF4042"/>
    <property type="match status" value="1"/>
</dbReference>
<reference evidence="3" key="1">
    <citation type="submission" date="2025-08" db="UniProtKB">
        <authorList>
            <consortium name="RefSeq"/>
        </authorList>
    </citation>
    <scope>IDENTIFICATION</scope>
</reference>